<dbReference type="Pfam" id="PF03407">
    <property type="entry name" value="Nucleotid_trans"/>
    <property type="match status" value="1"/>
</dbReference>
<gene>
    <name evidence="3" type="ORF">KFE25_013625</name>
</gene>
<feature type="transmembrane region" description="Helical" evidence="1">
    <location>
        <begin position="21"/>
        <end position="40"/>
    </location>
</feature>
<dbReference type="PANTHER" id="PTHR46936:SF1">
    <property type="entry name" value="ARABINOSYLTRANSFERASE XEG113"/>
    <property type="match status" value="1"/>
</dbReference>
<dbReference type="GO" id="GO:0005794">
    <property type="term" value="C:Golgi apparatus"/>
    <property type="evidence" value="ECO:0007669"/>
    <property type="project" value="TreeGrafter"/>
</dbReference>
<evidence type="ECO:0000313" key="4">
    <source>
        <dbReference type="Proteomes" id="UP000751190"/>
    </source>
</evidence>
<dbReference type="Proteomes" id="UP000751190">
    <property type="component" value="Unassembled WGS sequence"/>
</dbReference>
<dbReference type="InterPro" id="IPR053250">
    <property type="entry name" value="Glycosyltransferase_77"/>
</dbReference>
<evidence type="ECO:0000313" key="3">
    <source>
        <dbReference type="EMBL" id="KAG8468542.1"/>
    </source>
</evidence>
<name>A0A8J5XUA9_DIALT</name>
<evidence type="ECO:0000259" key="2">
    <source>
        <dbReference type="Pfam" id="PF03407"/>
    </source>
</evidence>
<feature type="domain" description="Nucleotide-diphospho-sugar transferase" evidence="2">
    <location>
        <begin position="218"/>
        <end position="405"/>
    </location>
</feature>
<dbReference type="InterPro" id="IPR005069">
    <property type="entry name" value="Nucl-diP-sugar_transferase"/>
</dbReference>
<evidence type="ECO:0000256" key="1">
    <source>
        <dbReference type="SAM" id="Phobius"/>
    </source>
</evidence>
<reference evidence="3" key="1">
    <citation type="submission" date="2021-05" db="EMBL/GenBank/DDBJ databases">
        <title>The genome of the haptophyte Pavlova lutheri (Diacronema luteri, Pavlovales) - a model for lipid biosynthesis in eukaryotic algae.</title>
        <authorList>
            <person name="Hulatt C.J."/>
            <person name="Posewitz M.C."/>
        </authorList>
    </citation>
    <scope>NUCLEOTIDE SEQUENCE</scope>
    <source>
        <strain evidence="3">NIVA-4/92</strain>
    </source>
</reference>
<dbReference type="PANTHER" id="PTHR46936">
    <property type="entry name" value="ARABINOSYLTRANSFERASE XEG113"/>
    <property type="match status" value="1"/>
</dbReference>
<keyword evidence="1" id="KW-1133">Transmembrane helix</keyword>
<protein>
    <recommendedName>
        <fullName evidence="2">Nucleotide-diphospho-sugar transferase domain-containing protein</fullName>
    </recommendedName>
</protein>
<keyword evidence="1" id="KW-0472">Membrane</keyword>
<proteinExistence type="predicted"/>
<dbReference type="OrthoDB" id="540503at2759"/>
<dbReference type="GO" id="GO:0052636">
    <property type="term" value="F:arabinosyltransferase activity"/>
    <property type="evidence" value="ECO:0007669"/>
    <property type="project" value="TreeGrafter"/>
</dbReference>
<keyword evidence="4" id="KW-1185">Reference proteome</keyword>
<keyword evidence="1" id="KW-0812">Transmembrane</keyword>
<organism evidence="3 4">
    <name type="scientific">Diacronema lutheri</name>
    <name type="common">Unicellular marine alga</name>
    <name type="synonym">Monochrysis lutheri</name>
    <dbReference type="NCBI Taxonomy" id="2081491"/>
    <lineage>
        <taxon>Eukaryota</taxon>
        <taxon>Haptista</taxon>
        <taxon>Haptophyta</taxon>
        <taxon>Pavlovophyceae</taxon>
        <taxon>Pavlovales</taxon>
        <taxon>Pavlovaceae</taxon>
        <taxon>Diacronema</taxon>
    </lineage>
</organism>
<accession>A0A8J5XUA9</accession>
<dbReference type="EMBL" id="JAGTXO010000004">
    <property type="protein sequence ID" value="KAG8468542.1"/>
    <property type="molecule type" value="Genomic_DNA"/>
</dbReference>
<sequence>MFARLGPDLADRLIATRQSRRPWAAPAVVSGLLVLAYILVRSRGDASLELVAPTLRGAAQASDEPALAGSLQPTARDVTGEALNPSAAAARQQRAFFEPPRADAAACGYSGAALAALSPQLVRAHSRRGVLFGALATASMREMVINYAAHLAPLIGECAALVGFMDGAAAAADAAALALRLRAGGAVGSYATAEPAPAHGGQAGRWRHARDLFAAASAAGVDLVLSDVDVVWLRDPWAYLRAALAAEGGLDALISTDTTNDWVKPLPAHPRMPALPAELQLEAAEACGRSLNIGILVLRGALAGAALLVDEAVAAVDAMGPHDVDQGAINRRWKGEAKMRDWRQTRGLACAMLGGRAKMGVLPAAQFLSLLGFSVRRLHVLRWAEPFAVHATFLRTQQPAGKLMRLREEGLFLDPPSHYTSGNFLAYTPAVPLDALTQPPIARGAVPTRHMALVAAQIGQLREALALARVLGRALVLPRVRCACELGFGPGHVTERCDADSAIELPYDCPVDHWLSPPAWLALGWDHRERGFLENPRVPDDVVRSRAHARRCAHNQHGGCCLQTHYRASEAQLRAELGGCAARVLELGDVRGLFGGFDAPGADADFDKRLRGVISSWCCTTDAAYSSRGGLVPYALNNATAAPLPSG</sequence>
<comment type="caution">
    <text evidence="3">The sequence shown here is derived from an EMBL/GenBank/DDBJ whole genome shotgun (WGS) entry which is preliminary data.</text>
</comment>
<dbReference type="AlphaFoldDB" id="A0A8J5XUA9"/>